<accession>A0A2I0V832</accession>
<name>A0A2I0V832_9ASPA</name>
<evidence type="ECO:0000256" key="1">
    <source>
        <dbReference type="SAM" id="Phobius"/>
    </source>
</evidence>
<evidence type="ECO:0000313" key="2">
    <source>
        <dbReference type="EMBL" id="PKU59575.1"/>
    </source>
</evidence>
<keyword evidence="1" id="KW-1133">Transmembrane helix</keyword>
<sequence length="206" mass="23222">MGNFKCIKSIKEKIRRNLVLHGKPKSCEAYIRSKTFQAFDCVKVEIPELSERKFIKIQILTKSSSKPSINHSAIENVVKGYVEDPGRTAEDSQVPSIEEDVFVEEKELSISDVNKEGNLKADIINDGVVVAEIQEAYNPEFEFKNSDSQEEVLEAPWDNCIGLTTYTDFSHKLNNWHYGTKSFSAVAPIIFSKAIALIFLLYHGAC</sequence>
<proteinExistence type="predicted"/>
<evidence type="ECO:0000313" key="3">
    <source>
        <dbReference type="Proteomes" id="UP000233837"/>
    </source>
</evidence>
<keyword evidence="1" id="KW-0812">Transmembrane</keyword>
<reference evidence="2 3" key="1">
    <citation type="journal article" date="2016" name="Sci. Rep.">
        <title>The Dendrobium catenatum Lindl. genome sequence provides insights into polysaccharide synthase, floral development and adaptive evolution.</title>
        <authorList>
            <person name="Zhang G.Q."/>
            <person name="Xu Q."/>
            <person name="Bian C."/>
            <person name="Tsai W.C."/>
            <person name="Yeh C.M."/>
            <person name="Liu K.W."/>
            <person name="Yoshida K."/>
            <person name="Zhang L.S."/>
            <person name="Chang S.B."/>
            <person name="Chen F."/>
            <person name="Shi Y."/>
            <person name="Su Y.Y."/>
            <person name="Zhang Y.Q."/>
            <person name="Chen L.J."/>
            <person name="Yin Y."/>
            <person name="Lin M."/>
            <person name="Huang H."/>
            <person name="Deng H."/>
            <person name="Wang Z.W."/>
            <person name="Zhu S.L."/>
            <person name="Zhao X."/>
            <person name="Deng C."/>
            <person name="Niu S.C."/>
            <person name="Huang J."/>
            <person name="Wang M."/>
            <person name="Liu G.H."/>
            <person name="Yang H.J."/>
            <person name="Xiao X.J."/>
            <person name="Hsiao Y.Y."/>
            <person name="Wu W.L."/>
            <person name="Chen Y.Y."/>
            <person name="Mitsuda N."/>
            <person name="Ohme-Takagi M."/>
            <person name="Luo Y.B."/>
            <person name="Van de Peer Y."/>
            <person name="Liu Z.J."/>
        </authorList>
    </citation>
    <scope>NUCLEOTIDE SEQUENCE [LARGE SCALE GENOMIC DNA]</scope>
    <source>
        <tissue evidence="2">The whole plant</tissue>
    </source>
</reference>
<protein>
    <submittedName>
        <fullName evidence="2">Uncharacterized protein</fullName>
    </submittedName>
</protein>
<dbReference type="EMBL" id="KZ504096">
    <property type="protein sequence ID" value="PKU59575.1"/>
    <property type="molecule type" value="Genomic_DNA"/>
</dbReference>
<dbReference type="Proteomes" id="UP000233837">
    <property type="component" value="Unassembled WGS sequence"/>
</dbReference>
<gene>
    <name evidence="2" type="ORF">MA16_Dca025587</name>
</gene>
<keyword evidence="3" id="KW-1185">Reference proteome</keyword>
<reference evidence="2 3" key="2">
    <citation type="journal article" date="2017" name="Nature">
        <title>The Apostasia genome and the evolution of orchids.</title>
        <authorList>
            <person name="Zhang G.Q."/>
            <person name="Liu K.W."/>
            <person name="Li Z."/>
            <person name="Lohaus R."/>
            <person name="Hsiao Y.Y."/>
            <person name="Niu S.C."/>
            <person name="Wang J.Y."/>
            <person name="Lin Y.C."/>
            <person name="Xu Q."/>
            <person name="Chen L.J."/>
            <person name="Yoshida K."/>
            <person name="Fujiwara S."/>
            <person name="Wang Z.W."/>
            <person name="Zhang Y.Q."/>
            <person name="Mitsuda N."/>
            <person name="Wang M."/>
            <person name="Liu G.H."/>
            <person name="Pecoraro L."/>
            <person name="Huang H.X."/>
            <person name="Xiao X.J."/>
            <person name="Lin M."/>
            <person name="Wu X.Y."/>
            <person name="Wu W.L."/>
            <person name="Chen Y.Y."/>
            <person name="Chang S.B."/>
            <person name="Sakamoto S."/>
            <person name="Ohme-Takagi M."/>
            <person name="Yagi M."/>
            <person name="Zeng S.J."/>
            <person name="Shen C.Y."/>
            <person name="Yeh C.M."/>
            <person name="Luo Y.B."/>
            <person name="Tsai W.C."/>
            <person name="Van de Peer Y."/>
            <person name="Liu Z.J."/>
        </authorList>
    </citation>
    <scope>NUCLEOTIDE SEQUENCE [LARGE SCALE GENOMIC DNA]</scope>
    <source>
        <tissue evidence="2">The whole plant</tissue>
    </source>
</reference>
<feature type="transmembrane region" description="Helical" evidence="1">
    <location>
        <begin position="182"/>
        <end position="202"/>
    </location>
</feature>
<keyword evidence="1" id="KW-0472">Membrane</keyword>
<organism evidence="2 3">
    <name type="scientific">Dendrobium catenatum</name>
    <dbReference type="NCBI Taxonomy" id="906689"/>
    <lineage>
        <taxon>Eukaryota</taxon>
        <taxon>Viridiplantae</taxon>
        <taxon>Streptophyta</taxon>
        <taxon>Embryophyta</taxon>
        <taxon>Tracheophyta</taxon>
        <taxon>Spermatophyta</taxon>
        <taxon>Magnoliopsida</taxon>
        <taxon>Liliopsida</taxon>
        <taxon>Asparagales</taxon>
        <taxon>Orchidaceae</taxon>
        <taxon>Epidendroideae</taxon>
        <taxon>Malaxideae</taxon>
        <taxon>Dendrobiinae</taxon>
        <taxon>Dendrobium</taxon>
    </lineage>
</organism>
<dbReference type="AlphaFoldDB" id="A0A2I0V832"/>